<gene>
    <name evidence="3" type="ORF">NMK71_08325</name>
</gene>
<evidence type="ECO:0000313" key="4">
    <source>
        <dbReference type="Proteomes" id="UP001152599"/>
    </source>
</evidence>
<organism evidence="3 4">
    <name type="scientific">Profundicola chukchiensis</name>
    <dbReference type="NCBI Taxonomy" id="2961959"/>
    <lineage>
        <taxon>Bacteria</taxon>
        <taxon>Pseudomonadati</taxon>
        <taxon>Bacteroidota</taxon>
        <taxon>Flavobacteriia</taxon>
        <taxon>Flavobacteriales</taxon>
        <taxon>Weeksellaceae</taxon>
        <taxon>Profundicola</taxon>
    </lineage>
</organism>
<evidence type="ECO:0000313" key="3">
    <source>
        <dbReference type="EMBL" id="MDG4946417.1"/>
    </source>
</evidence>
<feature type="transmembrane region" description="Helical" evidence="1">
    <location>
        <begin position="138"/>
        <end position="159"/>
    </location>
</feature>
<proteinExistence type="predicted"/>
<reference evidence="3" key="1">
    <citation type="submission" date="2022-07" db="EMBL/GenBank/DDBJ databases">
        <title>Description and genome-wide analysis of Profundicola chukchiensis gen. nov., sp. nov., marine bacteria isolated from bottom sediments of the Chukchi Sea.</title>
        <authorList>
            <person name="Romanenko L."/>
            <person name="Otstavnykh N."/>
            <person name="Kurilenko V."/>
            <person name="Eremeev V."/>
            <person name="Velansky P."/>
            <person name="Mikhailov V."/>
            <person name="Isaeva M."/>
        </authorList>
    </citation>
    <scope>NUCLEOTIDE SEQUENCE</scope>
    <source>
        <strain evidence="3">KMM 9713</strain>
    </source>
</reference>
<accession>A0A9X4MZD8</accession>
<dbReference type="AlphaFoldDB" id="A0A9X4MZD8"/>
<dbReference type="Pfam" id="PF07853">
    <property type="entry name" value="DUF1648"/>
    <property type="match status" value="1"/>
</dbReference>
<dbReference type="EMBL" id="JANCMU010000004">
    <property type="protein sequence ID" value="MDG4946417.1"/>
    <property type="molecule type" value="Genomic_DNA"/>
</dbReference>
<keyword evidence="4" id="KW-1185">Reference proteome</keyword>
<evidence type="ECO:0000256" key="1">
    <source>
        <dbReference type="SAM" id="Phobius"/>
    </source>
</evidence>
<evidence type="ECO:0000259" key="2">
    <source>
        <dbReference type="Pfam" id="PF07853"/>
    </source>
</evidence>
<feature type="transmembrane region" description="Helical" evidence="1">
    <location>
        <begin position="62"/>
        <end position="80"/>
    </location>
</feature>
<feature type="domain" description="DUF1648" evidence="2">
    <location>
        <begin position="25"/>
        <end position="69"/>
    </location>
</feature>
<keyword evidence="1" id="KW-1133">Transmembrane helix</keyword>
<name>A0A9X4MZD8_9FLAO</name>
<feature type="transmembrane region" description="Helical" evidence="1">
    <location>
        <begin position="114"/>
        <end position="132"/>
    </location>
</feature>
<comment type="caution">
    <text evidence="3">The sequence shown here is derived from an EMBL/GenBank/DDBJ whole genome shotgun (WGS) entry which is preliminary data.</text>
</comment>
<dbReference type="Proteomes" id="UP001152599">
    <property type="component" value="Unassembled WGS sequence"/>
</dbReference>
<feature type="transmembrane region" description="Helical" evidence="1">
    <location>
        <begin position="16"/>
        <end position="35"/>
    </location>
</feature>
<sequence>MNSRPRLNLKLTTTDYILEVAGWLTLIAIWFWVFVNYQDLPSIIPTHFNGVGNVDGTGSKSTIIWLPIVASLLFIGQTVLNKFPHLFNYLDEITEENAEAHYQLSTRLMRYLKLFINILFFAITFETIYVALHHKNIFGVWFLPGTFLLTFVPIIIYLIQASKIK</sequence>
<dbReference type="InterPro" id="IPR012867">
    <property type="entry name" value="DUF1648"/>
</dbReference>
<dbReference type="RefSeq" id="WP_304420817.1">
    <property type="nucleotide sequence ID" value="NZ_JANCMU010000004.1"/>
</dbReference>
<protein>
    <submittedName>
        <fullName evidence="3">DUF1648 domain-containing protein</fullName>
    </submittedName>
</protein>
<keyword evidence="1" id="KW-0812">Transmembrane</keyword>
<keyword evidence="1" id="KW-0472">Membrane</keyword>